<evidence type="ECO:0000256" key="3">
    <source>
        <dbReference type="ARBA" id="ARBA00022475"/>
    </source>
</evidence>
<evidence type="ECO:0000256" key="6">
    <source>
        <dbReference type="ARBA" id="ARBA00023136"/>
    </source>
</evidence>
<dbReference type="GO" id="GO:0022857">
    <property type="term" value="F:transmembrane transporter activity"/>
    <property type="evidence" value="ECO:0007669"/>
    <property type="project" value="InterPro"/>
</dbReference>
<evidence type="ECO:0000256" key="2">
    <source>
        <dbReference type="ARBA" id="ARBA00022448"/>
    </source>
</evidence>
<keyword evidence="3" id="KW-1003">Cell membrane</keyword>
<dbReference type="Pfam" id="PF00893">
    <property type="entry name" value="Multi_Drug_Res"/>
    <property type="match status" value="1"/>
</dbReference>
<evidence type="ECO:0000256" key="8">
    <source>
        <dbReference type="SAM" id="SignalP"/>
    </source>
</evidence>
<feature type="transmembrane region" description="Helical" evidence="7">
    <location>
        <begin position="174"/>
        <end position="192"/>
    </location>
</feature>
<protein>
    <recommendedName>
        <fullName evidence="10">EamA domain-containing protein</fullName>
    </recommendedName>
</protein>
<evidence type="ECO:0000256" key="4">
    <source>
        <dbReference type="ARBA" id="ARBA00022692"/>
    </source>
</evidence>
<evidence type="ECO:0000256" key="1">
    <source>
        <dbReference type="ARBA" id="ARBA00004651"/>
    </source>
</evidence>
<dbReference type="SUPFAM" id="SSF103481">
    <property type="entry name" value="Multidrug resistance efflux transporter EmrE"/>
    <property type="match status" value="1"/>
</dbReference>
<evidence type="ECO:0000313" key="9">
    <source>
        <dbReference type="EMBL" id="CAD8761991.1"/>
    </source>
</evidence>
<proteinExistence type="predicted"/>
<name>A0A7S0Y867_9STRA</name>
<dbReference type="InterPro" id="IPR000390">
    <property type="entry name" value="Small_drug/metabolite_transptr"/>
</dbReference>
<reference evidence="9" key="1">
    <citation type="submission" date="2021-01" db="EMBL/GenBank/DDBJ databases">
        <authorList>
            <person name="Corre E."/>
            <person name="Pelletier E."/>
            <person name="Niang G."/>
            <person name="Scheremetjew M."/>
            <person name="Finn R."/>
            <person name="Kale V."/>
            <person name="Holt S."/>
            <person name="Cochrane G."/>
            <person name="Meng A."/>
            <person name="Brown T."/>
            <person name="Cohen L."/>
        </authorList>
    </citation>
    <scope>NUCLEOTIDE SEQUENCE</scope>
    <source>
        <strain evidence="9">UNC1205</strain>
    </source>
</reference>
<keyword evidence="2" id="KW-0813">Transport</keyword>
<accession>A0A7S0Y867</accession>
<dbReference type="GO" id="GO:0005886">
    <property type="term" value="C:plasma membrane"/>
    <property type="evidence" value="ECO:0007669"/>
    <property type="project" value="UniProtKB-SubCell"/>
</dbReference>
<feature type="transmembrane region" description="Helical" evidence="7">
    <location>
        <begin position="148"/>
        <end position="167"/>
    </location>
</feature>
<keyword evidence="5 7" id="KW-1133">Transmembrane helix</keyword>
<feature type="signal peptide" evidence="8">
    <location>
        <begin position="1"/>
        <end position="23"/>
    </location>
</feature>
<dbReference type="InterPro" id="IPR037185">
    <property type="entry name" value="EmrE-like"/>
</dbReference>
<evidence type="ECO:0008006" key="10">
    <source>
        <dbReference type="Google" id="ProtNLM"/>
    </source>
</evidence>
<keyword evidence="4 7" id="KW-0812">Transmembrane</keyword>
<dbReference type="PANTHER" id="PTHR30561:SF1">
    <property type="entry name" value="MULTIDRUG TRANSPORTER EMRE"/>
    <property type="match status" value="1"/>
</dbReference>
<keyword evidence="8" id="KW-0732">Signal</keyword>
<dbReference type="EMBL" id="HBFL01002854">
    <property type="protein sequence ID" value="CAD8761991.1"/>
    <property type="molecule type" value="Transcribed_RNA"/>
</dbReference>
<evidence type="ECO:0000256" key="5">
    <source>
        <dbReference type="ARBA" id="ARBA00022989"/>
    </source>
</evidence>
<feature type="transmembrane region" description="Helical" evidence="7">
    <location>
        <begin position="121"/>
        <end position="142"/>
    </location>
</feature>
<dbReference type="AlphaFoldDB" id="A0A7S0Y867"/>
<sequence>MTNKFSFHFLLCLAALLSRQVSATFHPLTTVTSTTSSRVSASIGSKQAKDFDTMTVMKSHSIASIHAVRGGGLNEMVSDFNDYVGASKSRSWAVLVFSILTDTVSVTLMKSAQREATVWKIALSFFGFALSLAGFGFALKAIDVSIAYAVWASVGTAIVSIVGIVFFGERLDMAKVLCLAMILLGVVGLEMADRH</sequence>
<organism evidence="9">
    <name type="scientific">Pseudo-nitzschia delicatissima</name>
    <dbReference type="NCBI Taxonomy" id="44447"/>
    <lineage>
        <taxon>Eukaryota</taxon>
        <taxon>Sar</taxon>
        <taxon>Stramenopiles</taxon>
        <taxon>Ochrophyta</taxon>
        <taxon>Bacillariophyta</taxon>
        <taxon>Bacillariophyceae</taxon>
        <taxon>Bacillariophycidae</taxon>
        <taxon>Bacillariales</taxon>
        <taxon>Bacillariaceae</taxon>
        <taxon>Pseudo-nitzschia</taxon>
    </lineage>
</organism>
<gene>
    <name evidence="9" type="ORF">PDEL1432_LOCUS2031</name>
</gene>
<comment type="subcellular location">
    <subcellularLocation>
        <location evidence="1">Cell membrane</location>
        <topology evidence="1">Multi-pass membrane protein</topology>
    </subcellularLocation>
</comment>
<dbReference type="PANTHER" id="PTHR30561">
    <property type="entry name" value="SMR FAMILY PROTON-DEPENDENT DRUG EFFLUX TRANSPORTER SUGE"/>
    <property type="match status" value="1"/>
</dbReference>
<dbReference type="Gene3D" id="1.10.3730.20">
    <property type="match status" value="1"/>
</dbReference>
<dbReference type="InterPro" id="IPR045324">
    <property type="entry name" value="Small_multidrug_res"/>
</dbReference>
<keyword evidence="6 7" id="KW-0472">Membrane</keyword>
<evidence type="ECO:0000256" key="7">
    <source>
        <dbReference type="SAM" id="Phobius"/>
    </source>
</evidence>
<feature type="chain" id="PRO_5031161315" description="EamA domain-containing protein" evidence="8">
    <location>
        <begin position="24"/>
        <end position="195"/>
    </location>
</feature>